<dbReference type="GO" id="GO:0003676">
    <property type="term" value="F:nucleic acid binding"/>
    <property type="evidence" value="ECO:0007669"/>
    <property type="project" value="InterPro"/>
</dbReference>
<dbReference type="Proteomes" id="UP001152797">
    <property type="component" value="Unassembled WGS sequence"/>
</dbReference>
<feature type="compositionally biased region" description="Basic and acidic residues" evidence="1">
    <location>
        <begin position="297"/>
        <end position="320"/>
    </location>
</feature>
<dbReference type="EMBL" id="CAMXCT030001427">
    <property type="protein sequence ID" value="CAL4777296.1"/>
    <property type="molecule type" value="Genomic_DNA"/>
</dbReference>
<comment type="caution">
    <text evidence="3">The sequence shown here is derived from an EMBL/GenBank/DDBJ whole genome shotgun (WGS) entry which is preliminary data.</text>
</comment>
<feature type="compositionally biased region" description="Basic and acidic residues" evidence="1">
    <location>
        <begin position="267"/>
        <end position="277"/>
    </location>
</feature>
<feature type="domain" description="RNase H type-1" evidence="2">
    <location>
        <begin position="1454"/>
        <end position="1606"/>
    </location>
</feature>
<dbReference type="InterPro" id="IPR012337">
    <property type="entry name" value="RNaseH-like_sf"/>
</dbReference>
<feature type="compositionally biased region" description="Basic residues" evidence="1">
    <location>
        <begin position="2250"/>
        <end position="2260"/>
    </location>
</feature>
<feature type="compositionally biased region" description="Low complexity" evidence="1">
    <location>
        <begin position="662"/>
        <end position="671"/>
    </location>
</feature>
<dbReference type="Gene3D" id="3.30.420.10">
    <property type="entry name" value="Ribonuclease H-like superfamily/Ribonuclease H"/>
    <property type="match status" value="1"/>
</dbReference>
<feature type="region of interest" description="Disordered" evidence="1">
    <location>
        <begin position="654"/>
        <end position="678"/>
    </location>
</feature>
<keyword evidence="6" id="KW-1185">Reference proteome</keyword>
<evidence type="ECO:0000259" key="2">
    <source>
        <dbReference type="PROSITE" id="PS50879"/>
    </source>
</evidence>
<evidence type="ECO:0000313" key="3">
    <source>
        <dbReference type="EMBL" id="CAI3989984.1"/>
    </source>
</evidence>
<feature type="region of interest" description="Disordered" evidence="1">
    <location>
        <begin position="875"/>
        <end position="906"/>
    </location>
</feature>
<dbReference type="GO" id="GO:0004523">
    <property type="term" value="F:RNA-DNA hybrid ribonuclease activity"/>
    <property type="evidence" value="ECO:0007669"/>
    <property type="project" value="InterPro"/>
</dbReference>
<feature type="compositionally biased region" description="Basic and acidic residues" evidence="1">
    <location>
        <begin position="2238"/>
        <end position="2248"/>
    </location>
</feature>
<feature type="compositionally biased region" description="Pro residues" evidence="1">
    <location>
        <begin position="99"/>
        <end position="108"/>
    </location>
</feature>
<accession>A0A9P1CDX5</accession>
<reference evidence="3" key="1">
    <citation type="submission" date="2022-10" db="EMBL/GenBank/DDBJ databases">
        <authorList>
            <person name="Chen Y."/>
            <person name="Dougan E. K."/>
            <person name="Chan C."/>
            <person name="Rhodes N."/>
            <person name="Thang M."/>
        </authorList>
    </citation>
    <scope>NUCLEOTIDE SEQUENCE</scope>
</reference>
<dbReference type="EMBL" id="CAMXCT010001427">
    <property type="protein sequence ID" value="CAI3989984.1"/>
    <property type="molecule type" value="Genomic_DNA"/>
</dbReference>
<feature type="compositionally biased region" description="Basic residues" evidence="1">
    <location>
        <begin position="82"/>
        <end position="94"/>
    </location>
</feature>
<feature type="compositionally biased region" description="Low complexity" evidence="1">
    <location>
        <begin position="126"/>
        <end position="135"/>
    </location>
</feature>
<reference evidence="4" key="2">
    <citation type="submission" date="2024-04" db="EMBL/GenBank/DDBJ databases">
        <authorList>
            <person name="Chen Y."/>
            <person name="Shah S."/>
            <person name="Dougan E. K."/>
            <person name="Thang M."/>
            <person name="Chan C."/>
        </authorList>
    </citation>
    <scope>NUCLEOTIDE SEQUENCE [LARGE SCALE GENOMIC DNA]</scope>
</reference>
<dbReference type="EMBL" id="CAMXCT020001427">
    <property type="protein sequence ID" value="CAL1143359.1"/>
    <property type="molecule type" value="Genomic_DNA"/>
</dbReference>
<evidence type="ECO:0000313" key="4">
    <source>
        <dbReference type="EMBL" id="CAL1143359.1"/>
    </source>
</evidence>
<feature type="region of interest" description="Disordered" evidence="1">
    <location>
        <begin position="387"/>
        <end position="418"/>
    </location>
</feature>
<evidence type="ECO:0000313" key="5">
    <source>
        <dbReference type="EMBL" id="CAL4777296.1"/>
    </source>
</evidence>
<feature type="region of interest" description="Disordered" evidence="1">
    <location>
        <begin position="2238"/>
        <end position="2260"/>
    </location>
</feature>
<feature type="region of interest" description="Disordered" evidence="1">
    <location>
        <begin position="250"/>
        <end position="277"/>
    </location>
</feature>
<dbReference type="PROSITE" id="PS50879">
    <property type="entry name" value="RNASE_H_1"/>
    <property type="match status" value="1"/>
</dbReference>
<sequence>MSKQHQDNAGWMCGNCKKLRAKNAWFCDLCGCAWEDCIIYPKKKTTYARFSSRRSYWTEPDHAPWTGDSGGKSPRQSPRTKNTQKNRGKGRGKSKQQPLTPPPPPPIAGPEGQQPPWMSMPLPPGASSSTASATTQSLAEQKLKDVASMLKKANPETLTPELQHFVAEETKAATKKDAKTLYTAVDELTKAREALDTALLARSNLMAQWRAFLTMSLERFRQYTDHFQQQELAHQGNIKAAKEALQKAKSDFSTKEEEATIISDEDGQSREDSTKESAHKILEGLNHMTESLQKLSEQAEKEHTEEEERKAKRPRQKEAEAVDAPMKTEGLPSMQPFGVAGMQWAHSILWDPSYKSPWQASEDAMQLAFEMQPLSFLEQCERRDWGFSSSHRPDLDENPNLPDPPSSSDDAQGHDGPRRTPLRLLPAWVESLWNILQDEGATELLEEGPVIYLSTFYLSHRNCIRQAVSRPIRLTRQYERWIDEFKLVWGDLFDQDASFSLYLVQPEPPISITRGIVGIVLIVQHEEPEGAAILTTALFDELPTPRTLEIAHVLNIWTDFTTLLHRAEAYDACVEAQRQGLQPCVLRAGPHVFPRERPIRITDGLGLVIDVLLLIHEEAWETYVRPRIEQWPEFVRQAPQEIQDDTDHVTLMARRPQVRGPSSSSSTSRTSEAAANSPRLTTWRRTVIIVLDGPTVSSPLPEESGPEQLRRIEVALSVQQGEVASTFIVSEKPEDLIAVDLDCMLVLTAQQRRPIPFLRLTLLDVEIIEENDILPGIFQRSAKWLPHTTTRLSLFRVLSLENLLLLHDDKTHLWINNALIDPSPDRALTIEDGDYVKIFIGDDEHRFHCDGAQDAMTMLQTAIATVSSQFQDQGSRVLPLEDRQSKRQPSAHCDPATDDKPGPLEVPDAVSCSFTDEFLRAVDALRTATDAMPEFLEDDPGDITAYDPWVQQLHEAWTRLAVVGPGGMERLGRVETWFTDHANFQRCHHTRIAVLGMPLEFHVVEPTPEDATGQIIAQLILVQRPHVYQRSVVISTYDNMYDQGRAHSTAVVMGTRVDLFAVCTMMQAHEDCPPEAPENICTLWHGSRLLEPRERVYARHGTAFKLVIQRVPNSDLTSPVSTNLQTRADAIDARIYSASQQRSTDSLPLWAQTLHRVFQDLAETEREDEGPVAYVATWYLHASYAPRCEPGRIVRLRDDPNNWQRTLLEAWGDRRDSSRPASLFWVSPAPPTSLTDHVLGHVLIVQELPAHSVATLLTARVRDHEGQALHRVAVCIPQASTAEDIVAAFPIPGPLLRFPRRVGRGRTYFSPAVPSQFASGEGLVIDIMDPSPAPDGRPEDDGTNLLQLRASRSSKEDGNRPNAAQAETARRCLTVGQVAHTQRPSSQDSPFQVNLDRSIPAPPLVRVDFSAVHTIANIINASTNEFSQDWPINFEIPSITIAAFEDLVSNPNVAPVAYHLYTDGSKIPDCAVGAGIVLLLEHQQGLSFGGALSKVIATEGHAGVGENGAVIWALLWALQLSNYAWETFGVFDVHFYFHFDAVNAGYLAGGYNRTKQFPQHRTLMRSLAHVLQGRHGLSRMHWRHVKAHAGNPWNEFADALAKYASQHPDRVSHSELWHAWLEDPESLLAIQWVWYLEQMSAESWLFEMRDDLDWLGAFRQLPFELPHALLQNYEEGVHDYAWWQPDLATPLVTKCFAQFEACLQQWMLYPTEEAFHNDFFNLLFNFDIPEFQAARIFIAWIETEFQDLHSACDPALYDILERSHMSMLEDIHIWQLRARRKHLMQCWDRLEQGEPKPARAPKKHPIPHQRSHQVQSTYRAMPFAEADRRQWVVLHPPKIVKTLGAGPYYVVHLYSGRRRDGDFHHFMQKFLEDGPRLISQSVLVISIDTAIDETMNVHDVKLWAFLLEAARNGQILALLLGPPCETWSGARFEEQIDEEGKPIKGPRPLRGAPDLPWGLEQLSLKAPMTHSGVPAYVQELAMISACVDRDRTIMPDYQRQGLGTRIFPRHAPWNPSHSVLQEMENRIRRLAGCDRQQSVTAEEPIFEKKEVADSVEVRFPKVDSKGEFISQTSREFGVKKFMAPGRTKAEADAAALEAAKAFRTKLVEKGILREPRLKDPNFTSEVLGVCCNKKAEKWRVQVALNSRKRMTTAEGKALELREKHGLRRQVKPVPTLANLPVFHPKLPYPGVVWNLREQQWHAQCQVGGAHRNFRVKPKDHSEAELERSFKVAVAWKKKQEKEKQEMAVKPKAKPPKTKRR</sequence>
<proteinExistence type="predicted"/>
<organism evidence="3">
    <name type="scientific">Cladocopium goreaui</name>
    <dbReference type="NCBI Taxonomy" id="2562237"/>
    <lineage>
        <taxon>Eukaryota</taxon>
        <taxon>Sar</taxon>
        <taxon>Alveolata</taxon>
        <taxon>Dinophyceae</taxon>
        <taxon>Suessiales</taxon>
        <taxon>Symbiodiniaceae</taxon>
        <taxon>Cladocopium</taxon>
    </lineage>
</organism>
<feature type="region of interest" description="Disordered" evidence="1">
    <location>
        <begin position="58"/>
        <end position="137"/>
    </location>
</feature>
<dbReference type="SUPFAM" id="SSF53098">
    <property type="entry name" value="Ribonuclease H-like"/>
    <property type="match status" value="1"/>
</dbReference>
<gene>
    <name evidence="3" type="ORF">C1SCF055_LOCUS17008</name>
</gene>
<name>A0A9P1CDX5_9DINO</name>
<dbReference type="InterPro" id="IPR002156">
    <property type="entry name" value="RNaseH_domain"/>
</dbReference>
<evidence type="ECO:0000256" key="1">
    <source>
        <dbReference type="SAM" id="MobiDB-lite"/>
    </source>
</evidence>
<dbReference type="InterPro" id="IPR036397">
    <property type="entry name" value="RNaseH_sf"/>
</dbReference>
<protein>
    <submittedName>
        <fullName evidence="5">AP2/ERF domain-containing protein</fullName>
    </submittedName>
</protein>
<evidence type="ECO:0000313" key="6">
    <source>
        <dbReference type="Proteomes" id="UP001152797"/>
    </source>
</evidence>
<feature type="region of interest" description="Disordered" evidence="1">
    <location>
        <begin position="294"/>
        <end position="330"/>
    </location>
</feature>